<dbReference type="EMBL" id="JAAGXA010000001">
    <property type="protein sequence ID" value="NEN76901.1"/>
    <property type="molecule type" value="Genomic_DNA"/>
</dbReference>
<dbReference type="Pfam" id="PF11253">
    <property type="entry name" value="DUF3052"/>
    <property type="match status" value="1"/>
</dbReference>
<proteinExistence type="predicted"/>
<feature type="region of interest" description="Disordered" evidence="1">
    <location>
        <begin position="21"/>
        <end position="52"/>
    </location>
</feature>
<protein>
    <submittedName>
        <fullName evidence="2">DUF3052 domain-containing protein</fullName>
    </submittedName>
</protein>
<dbReference type="Proteomes" id="UP000468687">
    <property type="component" value="Unassembled WGS sequence"/>
</dbReference>
<accession>A0A6P0HE21</accession>
<gene>
    <name evidence="2" type="ORF">G3T38_01270</name>
</gene>
<name>A0A6P0HE21_9ACTN</name>
<evidence type="ECO:0000313" key="3">
    <source>
        <dbReference type="Proteomes" id="UP000468687"/>
    </source>
</evidence>
<reference evidence="2 3" key="1">
    <citation type="journal article" date="2014" name="Int. J. Syst. Evol. Microbiol.">
        <title>Nocardioides zeae sp. nov., isolated from the stem of Zea mays.</title>
        <authorList>
            <person name="Glaeser S.P."/>
            <person name="McInroy J.A."/>
            <person name="Busse H.J."/>
            <person name="Kampfer P."/>
        </authorList>
    </citation>
    <scope>NUCLEOTIDE SEQUENCE [LARGE SCALE GENOMIC DNA]</scope>
    <source>
        <strain evidence="2 3">JCM 30728</strain>
    </source>
</reference>
<sequence length="183" mass="18928">MGCAGCGNRLDYGARRVQAREDRQDRQVETGWEVEGSVSATSGGGSTQTAGAAGNAASRLGLTVGAVVQELGWDEDTDDELRQAIEDAIDGDMVDGDDGTVVDAVVLWWRADDGDLTDGLVDALADLAAGGVIWLLTPKVGRPGAVEPADIAEAADTAGLTQTTTATVSREWSAVRLEAPKQA</sequence>
<keyword evidence="3" id="KW-1185">Reference proteome</keyword>
<organism evidence="2 3">
    <name type="scientific">Nocardioides zeae</name>
    <dbReference type="NCBI Taxonomy" id="1457234"/>
    <lineage>
        <taxon>Bacteria</taxon>
        <taxon>Bacillati</taxon>
        <taxon>Actinomycetota</taxon>
        <taxon>Actinomycetes</taxon>
        <taxon>Propionibacteriales</taxon>
        <taxon>Nocardioidaceae</taxon>
        <taxon>Nocardioides</taxon>
    </lineage>
</organism>
<dbReference type="AlphaFoldDB" id="A0A6P0HE21"/>
<comment type="caution">
    <text evidence="2">The sequence shown here is derived from an EMBL/GenBank/DDBJ whole genome shotgun (WGS) entry which is preliminary data.</text>
</comment>
<evidence type="ECO:0000256" key="1">
    <source>
        <dbReference type="SAM" id="MobiDB-lite"/>
    </source>
</evidence>
<evidence type="ECO:0000313" key="2">
    <source>
        <dbReference type="EMBL" id="NEN76901.1"/>
    </source>
</evidence>
<feature type="compositionally biased region" description="Low complexity" evidence="1">
    <location>
        <begin position="36"/>
        <end position="52"/>
    </location>
</feature>
<dbReference type="InterPro" id="IPR021412">
    <property type="entry name" value="DUF3052"/>
</dbReference>